<reference evidence="11 12" key="1">
    <citation type="submission" date="2015-01" db="EMBL/GenBank/DDBJ databases">
        <authorList>
            <person name="Filippidou S."/>
            <person name="Jeanneret N."/>
            <person name="Russel-Delif L."/>
            <person name="Junier T."/>
            <person name="Wunderlin T."/>
            <person name="Molina V."/>
            <person name="Johnson S.L."/>
            <person name="Davenport K.W."/>
            <person name="Chain P.S."/>
            <person name="Dorador C."/>
            <person name="Junier P."/>
        </authorList>
    </citation>
    <scope>NUCLEOTIDE SEQUENCE [LARGE SCALE GENOMIC DNA]</scope>
    <source>
        <strain evidence="11 12">Et7/4</strain>
    </source>
</reference>
<dbReference type="NCBIfam" id="NF009676">
    <property type="entry name" value="PRK13197.1"/>
    <property type="match status" value="1"/>
</dbReference>
<comment type="subunit">
    <text evidence="9">Homotetramer.</text>
</comment>
<dbReference type="InterPro" id="IPR036440">
    <property type="entry name" value="Peptidase_C15-like_sf"/>
</dbReference>
<dbReference type="HAMAP" id="MF_00417">
    <property type="entry name" value="Pyrrolid_peptidase"/>
    <property type="match status" value="1"/>
</dbReference>
<dbReference type="InterPro" id="IPR029762">
    <property type="entry name" value="PGP-I_bact-type"/>
</dbReference>
<comment type="similarity">
    <text evidence="4 9">Belongs to the peptidase C15 family.</text>
</comment>
<dbReference type="InterPro" id="IPR033693">
    <property type="entry name" value="PGPEP1_Glu_AS"/>
</dbReference>
<dbReference type="SUPFAM" id="SSF53182">
    <property type="entry name" value="Pyrrolidone carboxyl peptidase (pyroglutamate aminopeptidase)"/>
    <property type="match status" value="1"/>
</dbReference>
<dbReference type="Pfam" id="PF01470">
    <property type="entry name" value="Peptidase_C15"/>
    <property type="match status" value="1"/>
</dbReference>
<comment type="caution">
    <text evidence="11">The sequence shown here is derived from an EMBL/GenBank/DDBJ whole genome shotgun (WGS) entry which is preliminary data.</text>
</comment>
<evidence type="ECO:0000256" key="9">
    <source>
        <dbReference type="HAMAP-Rule" id="MF_00417"/>
    </source>
</evidence>
<dbReference type="InterPro" id="IPR000816">
    <property type="entry name" value="Peptidase_C15"/>
</dbReference>
<dbReference type="Proteomes" id="UP000032522">
    <property type="component" value="Unassembled WGS sequence"/>
</dbReference>
<comment type="function">
    <text evidence="2 9">Removes 5-oxoproline from various penultimate amino acid residues except L-proline.</text>
</comment>
<feature type="active site" evidence="9 10">
    <location>
        <position position="80"/>
    </location>
</feature>
<gene>
    <name evidence="9 11" type="primary">pcp</name>
    <name evidence="11" type="ORF">LG52_1484</name>
</gene>
<evidence type="ECO:0000313" key="11">
    <source>
        <dbReference type="EMBL" id="KJE28271.1"/>
    </source>
</evidence>
<evidence type="ECO:0000256" key="3">
    <source>
        <dbReference type="ARBA" id="ARBA00004496"/>
    </source>
</evidence>
<comment type="catalytic activity">
    <reaction evidence="1 9 10">
        <text>Release of an N-terminal pyroglutamyl group from a polypeptide, the second amino acid generally not being Pro.</text>
        <dbReference type="EC" id="3.4.19.3"/>
    </reaction>
</comment>
<evidence type="ECO:0000256" key="1">
    <source>
        <dbReference type="ARBA" id="ARBA00001770"/>
    </source>
</evidence>
<dbReference type="GO" id="GO:0005829">
    <property type="term" value="C:cytosol"/>
    <property type="evidence" value="ECO:0007669"/>
    <property type="project" value="InterPro"/>
</dbReference>
<dbReference type="EMBL" id="JYBP01000003">
    <property type="protein sequence ID" value="KJE28271.1"/>
    <property type="molecule type" value="Genomic_DNA"/>
</dbReference>
<feature type="active site" evidence="9">
    <location>
        <position position="142"/>
    </location>
</feature>
<dbReference type="InterPro" id="IPR016125">
    <property type="entry name" value="Peptidase_C15-like"/>
</dbReference>
<dbReference type="Gene3D" id="3.40.630.20">
    <property type="entry name" value="Peptidase C15, pyroglutamyl peptidase I-like"/>
    <property type="match status" value="1"/>
</dbReference>
<proteinExistence type="inferred from homology"/>
<keyword evidence="6 9" id="KW-0645">Protease</keyword>
<accession>A0A0D8BVR1</accession>
<dbReference type="PANTHER" id="PTHR23402:SF1">
    <property type="entry name" value="PYROGLUTAMYL-PEPTIDASE I"/>
    <property type="match status" value="1"/>
</dbReference>
<evidence type="ECO:0000256" key="8">
    <source>
        <dbReference type="ARBA" id="ARBA00022807"/>
    </source>
</evidence>
<dbReference type="OrthoDB" id="9779738at2"/>
<evidence type="ECO:0000256" key="10">
    <source>
        <dbReference type="PROSITE-ProRule" id="PRU10076"/>
    </source>
</evidence>
<feature type="active site" evidence="9">
    <location>
        <position position="166"/>
    </location>
</feature>
<evidence type="ECO:0000313" key="12">
    <source>
        <dbReference type="Proteomes" id="UP000032522"/>
    </source>
</evidence>
<keyword evidence="7 9" id="KW-0378">Hydrolase</keyword>
<dbReference type="GO" id="GO:0016920">
    <property type="term" value="F:pyroglutamyl-peptidase activity"/>
    <property type="evidence" value="ECO:0007669"/>
    <property type="project" value="UniProtKB-UniRule"/>
</dbReference>
<comment type="subcellular location">
    <subcellularLocation>
        <location evidence="3 9">Cytoplasm</location>
    </subcellularLocation>
</comment>
<protein>
    <recommendedName>
        <fullName evidence="9">Pyrrolidone-carboxylate peptidase</fullName>
        <ecNumber evidence="9">3.4.19.3</ecNumber>
    </recommendedName>
    <alternativeName>
        <fullName evidence="9">5-oxoprolyl-peptidase</fullName>
    </alternativeName>
    <alternativeName>
        <fullName evidence="9">Pyroglutamyl-peptidase I</fullName>
        <shortName evidence="9">PGP-I</shortName>
        <shortName evidence="9">Pyrase</shortName>
    </alternativeName>
</protein>
<dbReference type="PATRIC" id="fig|1462.6.peg.1685"/>
<keyword evidence="8 9" id="KW-0788">Thiol protease</keyword>
<evidence type="ECO:0000256" key="6">
    <source>
        <dbReference type="ARBA" id="ARBA00022670"/>
    </source>
</evidence>
<dbReference type="EC" id="3.4.19.3" evidence="9"/>
<dbReference type="AlphaFoldDB" id="A0A0D8BVR1"/>
<evidence type="ECO:0000256" key="7">
    <source>
        <dbReference type="ARBA" id="ARBA00022801"/>
    </source>
</evidence>
<sequence length="200" mass="22354">MKKLLLTGFEPFLEFPINPTERIATELDGMEIGKYQVYGRVLPVDFSQSSLRCLEHLEQIQPDVVMSLGLAAGRTKITPERVAINCQDGGPDNRGIHVQDEPIVEDGPAAYFSTLPIRRFVNVLNERGYPAQISNTAGTYLCNHVMYSVLHKISSENLSVQAGFVHLPASHELAVRRPTLPSWSHKDLWNAVVSMIEELE</sequence>
<evidence type="ECO:0000256" key="5">
    <source>
        <dbReference type="ARBA" id="ARBA00022490"/>
    </source>
</evidence>
<dbReference type="RefSeq" id="WP_023633857.1">
    <property type="nucleotide sequence ID" value="NZ_CP133077.1"/>
</dbReference>
<dbReference type="NCBIfam" id="TIGR00504">
    <property type="entry name" value="pyro_pdase"/>
    <property type="match status" value="1"/>
</dbReference>
<organism evidence="11 12">
    <name type="scientific">Geobacillus kaustophilus</name>
    <dbReference type="NCBI Taxonomy" id="1462"/>
    <lineage>
        <taxon>Bacteria</taxon>
        <taxon>Bacillati</taxon>
        <taxon>Bacillota</taxon>
        <taxon>Bacilli</taxon>
        <taxon>Bacillales</taxon>
        <taxon>Anoxybacillaceae</taxon>
        <taxon>Geobacillus</taxon>
        <taxon>Geobacillus thermoleovorans group</taxon>
    </lineage>
</organism>
<dbReference type="GO" id="GO:0006508">
    <property type="term" value="P:proteolysis"/>
    <property type="evidence" value="ECO:0007669"/>
    <property type="project" value="UniProtKB-KW"/>
</dbReference>
<name>A0A0D8BVR1_GEOKU</name>
<dbReference type="PANTHER" id="PTHR23402">
    <property type="entry name" value="PROTEASE FAMILY C15 PYROGLUTAMYL-PEPTIDASE I-RELATED"/>
    <property type="match status" value="1"/>
</dbReference>
<evidence type="ECO:0000256" key="4">
    <source>
        <dbReference type="ARBA" id="ARBA00006641"/>
    </source>
</evidence>
<dbReference type="PIRSF" id="PIRSF015592">
    <property type="entry name" value="Prld-crbxl_pptds"/>
    <property type="match status" value="1"/>
</dbReference>
<dbReference type="PRINTS" id="PR00706">
    <property type="entry name" value="PYROGLUPTASE"/>
</dbReference>
<dbReference type="PROSITE" id="PS01333">
    <property type="entry name" value="PYRASE_GLU"/>
    <property type="match status" value="1"/>
</dbReference>
<dbReference type="CDD" id="cd00501">
    <property type="entry name" value="Peptidase_C15"/>
    <property type="match status" value="1"/>
</dbReference>
<keyword evidence="5 9" id="KW-0963">Cytoplasm</keyword>
<evidence type="ECO:0000256" key="2">
    <source>
        <dbReference type="ARBA" id="ARBA00002280"/>
    </source>
</evidence>